<keyword evidence="2" id="KW-0812">Transmembrane</keyword>
<gene>
    <name evidence="3" type="ORF">L9F63_025687</name>
</gene>
<evidence type="ECO:0000256" key="1">
    <source>
        <dbReference type="SAM" id="MobiDB-lite"/>
    </source>
</evidence>
<evidence type="ECO:0000256" key="2">
    <source>
        <dbReference type="SAM" id="Phobius"/>
    </source>
</evidence>
<dbReference type="Proteomes" id="UP001233999">
    <property type="component" value="Unassembled WGS sequence"/>
</dbReference>
<comment type="caution">
    <text evidence="3">The sequence shown here is derived from an EMBL/GenBank/DDBJ whole genome shotgun (WGS) entry which is preliminary data.</text>
</comment>
<feature type="transmembrane region" description="Helical" evidence="2">
    <location>
        <begin position="13"/>
        <end position="32"/>
    </location>
</feature>
<protein>
    <submittedName>
        <fullName evidence="3">Uncharacterized protein</fullName>
    </submittedName>
</protein>
<sequence>MILFDEELPVFNFNCNVVITQYIILISIFFFFKSKYKSCQDTDSSTINEITNTINTDNCRGSSVGILESSESNNLSVDHSPINNSLQICSRKNVKRHKRTTEVRPFSEQRSTTRSGREYGASTSTYIKLNSSDVII</sequence>
<name>A0AAD7Z7X6_DIPPU</name>
<reference evidence="3" key="1">
    <citation type="journal article" date="2023" name="IScience">
        <title>Live-bearing cockroach genome reveals convergent evolutionary mechanisms linked to viviparity in insects and beyond.</title>
        <authorList>
            <person name="Fouks B."/>
            <person name="Harrison M.C."/>
            <person name="Mikhailova A.A."/>
            <person name="Marchal E."/>
            <person name="English S."/>
            <person name="Carruthers M."/>
            <person name="Jennings E.C."/>
            <person name="Chiamaka E.L."/>
            <person name="Frigard R.A."/>
            <person name="Pippel M."/>
            <person name="Attardo G.M."/>
            <person name="Benoit J.B."/>
            <person name="Bornberg-Bauer E."/>
            <person name="Tobe S.S."/>
        </authorList>
    </citation>
    <scope>NUCLEOTIDE SEQUENCE</scope>
    <source>
        <strain evidence="3">Stay&amp;Tobe</strain>
    </source>
</reference>
<evidence type="ECO:0000313" key="3">
    <source>
        <dbReference type="EMBL" id="KAJ9575362.1"/>
    </source>
</evidence>
<evidence type="ECO:0000313" key="4">
    <source>
        <dbReference type="Proteomes" id="UP001233999"/>
    </source>
</evidence>
<feature type="region of interest" description="Disordered" evidence="1">
    <location>
        <begin position="100"/>
        <end position="119"/>
    </location>
</feature>
<dbReference type="AlphaFoldDB" id="A0AAD7Z7X6"/>
<reference evidence="3" key="2">
    <citation type="submission" date="2023-05" db="EMBL/GenBank/DDBJ databases">
        <authorList>
            <person name="Fouks B."/>
        </authorList>
    </citation>
    <scope>NUCLEOTIDE SEQUENCE</scope>
    <source>
        <strain evidence="3">Stay&amp;Tobe</strain>
        <tissue evidence="3">Testes</tissue>
    </source>
</reference>
<proteinExistence type="predicted"/>
<keyword evidence="2" id="KW-1133">Transmembrane helix</keyword>
<dbReference type="EMBL" id="JASPKZ010009947">
    <property type="protein sequence ID" value="KAJ9575362.1"/>
    <property type="molecule type" value="Genomic_DNA"/>
</dbReference>
<keyword evidence="4" id="KW-1185">Reference proteome</keyword>
<organism evidence="3 4">
    <name type="scientific">Diploptera punctata</name>
    <name type="common">Pacific beetle cockroach</name>
    <dbReference type="NCBI Taxonomy" id="6984"/>
    <lineage>
        <taxon>Eukaryota</taxon>
        <taxon>Metazoa</taxon>
        <taxon>Ecdysozoa</taxon>
        <taxon>Arthropoda</taxon>
        <taxon>Hexapoda</taxon>
        <taxon>Insecta</taxon>
        <taxon>Pterygota</taxon>
        <taxon>Neoptera</taxon>
        <taxon>Polyneoptera</taxon>
        <taxon>Dictyoptera</taxon>
        <taxon>Blattodea</taxon>
        <taxon>Blaberoidea</taxon>
        <taxon>Blaberidae</taxon>
        <taxon>Diplopterinae</taxon>
        <taxon>Diploptera</taxon>
    </lineage>
</organism>
<keyword evidence="2" id="KW-0472">Membrane</keyword>
<accession>A0AAD7Z7X6</accession>